<dbReference type="OrthoDB" id="10608019at2759"/>
<evidence type="ECO:0000313" key="1">
    <source>
        <dbReference type="EMBL" id="OQR78914.1"/>
    </source>
</evidence>
<accession>A0A1V9XZM0</accession>
<organism evidence="1 2">
    <name type="scientific">Tropilaelaps mercedesae</name>
    <dbReference type="NCBI Taxonomy" id="418985"/>
    <lineage>
        <taxon>Eukaryota</taxon>
        <taxon>Metazoa</taxon>
        <taxon>Ecdysozoa</taxon>
        <taxon>Arthropoda</taxon>
        <taxon>Chelicerata</taxon>
        <taxon>Arachnida</taxon>
        <taxon>Acari</taxon>
        <taxon>Parasitiformes</taxon>
        <taxon>Mesostigmata</taxon>
        <taxon>Gamasina</taxon>
        <taxon>Dermanyssoidea</taxon>
        <taxon>Laelapidae</taxon>
        <taxon>Tropilaelaps</taxon>
    </lineage>
</organism>
<dbReference type="Proteomes" id="UP000192247">
    <property type="component" value="Unassembled WGS sequence"/>
</dbReference>
<proteinExistence type="predicted"/>
<name>A0A1V9XZM0_9ACAR</name>
<keyword evidence="2" id="KW-1185">Reference proteome</keyword>
<evidence type="ECO:0000313" key="2">
    <source>
        <dbReference type="Proteomes" id="UP000192247"/>
    </source>
</evidence>
<sequence length="450" mass="50287">MAPPPPRPQLPLDDVMDGAEHLSIPRFHLSDLTPWEQICVLQRAETVDPLAAARAAFPLASDLAEDAVSQSSTAMIRLALPSIVKFRSNVWNSRPLEEAYLATISARSLYNLNEAEYRLTLINAFSILHSYAKQLKIELQYFTRNVEHFDIVAPALAWGIIRYLILKRSAYSSEVKTCDDHVPLAAVCAILFSDGIQRPNETRTLASTGHQCQNILEDFRLYPGYTTTVVKYVVLFFRTHTTARDDAASLMFRCQLARFGRVFIVEGLGPWMLIDDVTTSRPKHVQCLIDALDACSAELAESSPELLNNNRYENSVHRRIVHVVLRHLDGHVLLSKSKLPQHQALIRYLQAVKDELDRLRQKEKPADNVAGSYVTIEHPAGSLALPVAKPALHRSFSLDKPNRIALLVTLPTTRASDLGGGLRPPVCLLYFHTPLESVVRLSIAHLSATK</sequence>
<protein>
    <submittedName>
        <fullName evidence="1">Uncharacterized protein</fullName>
    </submittedName>
</protein>
<dbReference type="InParanoid" id="A0A1V9XZM0"/>
<gene>
    <name evidence="1" type="ORF">BIW11_02643</name>
</gene>
<comment type="caution">
    <text evidence="1">The sequence shown here is derived from an EMBL/GenBank/DDBJ whole genome shotgun (WGS) entry which is preliminary data.</text>
</comment>
<reference evidence="1 2" key="1">
    <citation type="journal article" date="2017" name="Gigascience">
        <title>Draft genome of the honey bee ectoparasitic mite, Tropilaelaps mercedesae, is shaped by the parasitic life history.</title>
        <authorList>
            <person name="Dong X."/>
            <person name="Armstrong S.D."/>
            <person name="Xia D."/>
            <person name="Makepeace B.L."/>
            <person name="Darby A.C."/>
            <person name="Kadowaki T."/>
        </authorList>
    </citation>
    <scope>NUCLEOTIDE SEQUENCE [LARGE SCALE GENOMIC DNA]</scope>
    <source>
        <strain evidence="1">Wuxi-XJTLU</strain>
    </source>
</reference>
<dbReference type="EMBL" id="MNPL01001677">
    <property type="protein sequence ID" value="OQR78914.1"/>
    <property type="molecule type" value="Genomic_DNA"/>
</dbReference>
<dbReference type="AlphaFoldDB" id="A0A1V9XZM0"/>